<accession>A0A1H3IFG7</accession>
<dbReference type="Proteomes" id="UP000199035">
    <property type="component" value="Unassembled WGS sequence"/>
</dbReference>
<protein>
    <submittedName>
        <fullName evidence="1">Uncharacterized protein</fullName>
    </submittedName>
</protein>
<dbReference type="AlphaFoldDB" id="A0A1H3IFG7"/>
<gene>
    <name evidence="1" type="ORF">SAMN05421643_106101</name>
</gene>
<proteinExistence type="predicted"/>
<dbReference type="RefSeq" id="WP_092689021.1">
    <property type="nucleotide sequence ID" value="NZ_FNPK01000006.1"/>
</dbReference>
<organism evidence="1 2">
    <name type="scientific">Acinetobacter kyonggiensis</name>
    <dbReference type="NCBI Taxonomy" id="595670"/>
    <lineage>
        <taxon>Bacteria</taxon>
        <taxon>Pseudomonadati</taxon>
        <taxon>Pseudomonadota</taxon>
        <taxon>Gammaproteobacteria</taxon>
        <taxon>Moraxellales</taxon>
        <taxon>Moraxellaceae</taxon>
        <taxon>Acinetobacter</taxon>
    </lineage>
</organism>
<evidence type="ECO:0000313" key="2">
    <source>
        <dbReference type="Proteomes" id="UP000199035"/>
    </source>
</evidence>
<dbReference type="STRING" id="595670.SAMN05421643_106101"/>
<dbReference type="EMBL" id="FNPK01000006">
    <property type="protein sequence ID" value="SDY25989.1"/>
    <property type="molecule type" value="Genomic_DNA"/>
</dbReference>
<sequence length="703" mass="80901">MNSKLNILRHTIFTSLFPVCIFYSNFGYAGADTSCEPSTVLQNNEYTACNNLPTLTPANDNQSNLLLLLSDLNLVSISTTTEKSSLWDTSYSDVPFETKQLTSSAKNTSLNARKFVATDLDPYQEHCNSMTKGGSDFIQQVKNDQTVPTTEKEILIRERNKISECEKQISLINVNPNWAVTTRQYASYLNATIAFYNTNFSIATKIYSLLTNVNNSWLKETAQYMLIRSNLNAAFQSGVGEYGDLQREKLNQTLLKAFFNSITQYLTLYPNGEYAASARGLLRRGYWLSGRHDLLVNELAWQINNPKSKFYNLEMDNIAYEIDRHVFQNTNFKVENLKNPLFLAIYDLMQMRKPETADDQVITWTQLNNQKEVFKNQPELFQYLQANHLFFIQNKPQEALNLLPKDNPSSINNYLQLSQVFLKGRIIEKLEKPQSTQHYWESFLAKAKTADQRGLFELTLYPYYLKQQNVDAFIGSNAKIKQASLQKSFISESANEDSLMKIIQTTTSTEHKNLALYTALNKSLVHQNYHLFNQAYAALSNNVSQFNHTENTAEKFRSQPPLANFIWKGTTITPQIKCSDLKTLTQKLADTPQDLNLRLCLGEYFRSENGYMLSSFTYSEKQNPTFQGSIFTRGQVYKDIIKTQPNGELKAYALYRAIQCYAPSGLNDCQDQEVEKSVRKQWFDQIKRDYPNTTWAKSLKFYW</sequence>
<evidence type="ECO:0000313" key="1">
    <source>
        <dbReference type="EMBL" id="SDY25989.1"/>
    </source>
</evidence>
<name>A0A1H3IFG7_9GAMM</name>
<keyword evidence="2" id="KW-1185">Reference proteome</keyword>
<reference evidence="2" key="1">
    <citation type="submission" date="2016-10" db="EMBL/GenBank/DDBJ databases">
        <authorList>
            <person name="Varghese N."/>
            <person name="Submissions S."/>
        </authorList>
    </citation>
    <scope>NUCLEOTIDE SEQUENCE [LARGE SCALE GENOMIC DNA]</scope>
    <source>
        <strain evidence="2">ANC 5109</strain>
    </source>
</reference>